<keyword evidence="5" id="KW-0804">Transcription</keyword>
<evidence type="ECO:0000313" key="8">
    <source>
        <dbReference type="EMBL" id="RSV01809.1"/>
    </source>
</evidence>
<dbReference type="InterPro" id="IPR051446">
    <property type="entry name" value="HTH_trans_reg/aminotransferase"/>
</dbReference>
<gene>
    <name evidence="7" type="ORF">BRX40_10100</name>
    <name evidence="8" type="ORF">CA257_13985</name>
</gene>
<keyword evidence="4" id="KW-0238">DNA-binding</keyword>
<dbReference type="OrthoDB" id="9808770at2"/>
<dbReference type="InterPro" id="IPR004839">
    <property type="entry name" value="Aminotransferase_I/II_large"/>
</dbReference>
<reference evidence="9" key="2">
    <citation type="submission" date="2016-12" db="EMBL/GenBank/DDBJ databases">
        <title>Whole genome sequencing of Sphingomonas sp. ABOJV.</title>
        <authorList>
            <person name="Conlan S."/>
            <person name="Thomas P.J."/>
            <person name="Mullikin J."/>
            <person name="Palmore T.N."/>
            <person name="Frank K.M."/>
            <person name="Segre J.A."/>
        </authorList>
    </citation>
    <scope>NUCLEOTIDE SEQUENCE [LARGE SCALE GENOMIC DNA]</scope>
    <source>
        <strain evidence="9">ABOJV</strain>
    </source>
</reference>
<evidence type="ECO:0000313" key="10">
    <source>
        <dbReference type="Proteomes" id="UP000286681"/>
    </source>
</evidence>
<proteinExistence type="inferred from homology"/>
<dbReference type="InterPro" id="IPR036388">
    <property type="entry name" value="WH-like_DNA-bd_sf"/>
</dbReference>
<dbReference type="InterPro" id="IPR015421">
    <property type="entry name" value="PyrdxlP-dep_Trfase_major"/>
</dbReference>
<evidence type="ECO:0000256" key="4">
    <source>
        <dbReference type="ARBA" id="ARBA00023125"/>
    </source>
</evidence>
<dbReference type="STRING" id="93064.BRX40_10100"/>
<reference evidence="7" key="1">
    <citation type="submission" date="2016-12" db="EMBL/GenBank/DDBJ databases">
        <title>Whole genome sequencing of Sphingomonas koreensis.</title>
        <authorList>
            <person name="Conlan S."/>
            <person name="Thomas P.J."/>
            <person name="Mullikin J."/>
            <person name="Palmore T.N."/>
            <person name="Frank K.M."/>
            <person name="Segre J.A."/>
        </authorList>
    </citation>
    <scope>NUCLEOTIDE SEQUENCE</scope>
    <source>
        <strain evidence="7">ABOJV</strain>
    </source>
</reference>
<dbReference type="SUPFAM" id="SSF46785">
    <property type="entry name" value="Winged helix' DNA-binding domain"/>
    <property type="match status" value="1"/>
</dbReference>
<keyword evidence="9" id="KW-1185">Reference proteome</keyword>
<dbReference type="EMBL" id="CP018820">
    <property type="protein sequence ID" value="APR52728.1"/>
    <property type="molecule type" value="Genomic_DNA"/>
</dbReference>
<dbReference type="PANTHER" id="PTHR46577">
    <property type="entry name" value="HTH-TYPE TRANSCRIPTIONAL REGULATORY PROTEIN GABR"/>
    <property type="match status" value="1"/>
</dbReference>
<keyword evidence="3" id="KW-0805">Transcription regulation</keyword>
<comment type="similarity">
    <text evidence="1">In the C-terminal section; belongs to the class-I pyridoxal-phosphate-dependent aminotransferase family.</text>
</comment>
<dbReference type="PROSITE" id="PS50949">
    <property type="entry name" value="HTH_GNTR"/>
    <property type="match status" value="1"/>
</dbReference>
<dbReference type="Proteomes" id="UP000185161">
    <property type="component" value="Chromosome"/>
</dbReference>
<dbReference type="Pfam" id="PF00392">
    <property type="entry name" value="GntR"/>
    <property type="match status" value="1"/>
</dbReference>
<dbReference type="Gene3D" id="1.10.10.10">
    <property type="entry name" value="Winged helix-like DNA-binding domain superfamily/Winged helix DNA-binding domain"/>
    <property type="match status" value="1"/>
</dbReference>
<dbReference type="CDD" id="cd00609">
    <property type="entry name" value="AAT_like"/>
    <property type="match status" value="1"/>
</dbReference>
<dbReference type="InterPro" id="IPR015424">
    <property type="entry name" value="PyrdxlP-dep_Trfase"/>
</dbReference>
<dbReference type="Proteomes" id="UP000286681">
    <property type="component" value="Unassembled WGS sequence"/>
</dbReference>
<keyword evidence="8" id="KW-0808">Transferase</keyword>
<dbReference type="SMART" id="SM00345">
    <property type="entry name" value="HTH_GNTR"/>
    <property type="match status" value="1"/>
</dbReference>
<evidence type="ECO:0000256" key="1">
    <source>
        <dbReference type="ARBA" id="ARBA00005384"/>
    </source>
</evidence>
<dbReference type="InterPro" id="IPR036390">
    <property type="entry name" value="WH_DNA-bd_sf"/>
</dbReference>
<dbReference type="InterPro" id="IPR000524">
    <property type="entry name" value="Tscrpt_reg_HTH_GntR"/>
</dbReference>
<dbReference type="Gene3D" id="3.40.640.10">
    <property type="entry name" value="Type I PLP-dependent aspartate aminotransferase-like (Major domain)"/>
    <property type="match status" value="1"/>
</dbReference>
<dbReference type="GO" id="GO:0030170">
    <property type="term" value="F:pyridoxal phosphate binding"/>
    <property type="evidence" value="ECO:0007669"/>
    <property type="project" value="InterPro"/>
</dbReference>
<evidence type="ECO:0000256" key="3">
    <source>
        <dbReference type="ARBA" id="ARBA00023015"/>
    </source>
</evidence>
<evidence type="ECO:0000313" key="9">
    <source>
        <dbReference type="Proteomes" id="UP000185161"/>
    </source>
</evidence>
<dbReference type="RefSeq" id="WP_075151489.1">
    <property type="nucleotide sequence ID" value="NZ_CP018820.1"/>
</dbReference>
<dbReference type="GO" id="GO:0008483">
    <property type="term" value="F:transaminase activity"/>
    <property type="evidence" value="ECO:0007669"/>
    <property type="project" value="UniProtKB-KW"/>
</dbReference>
<keyword evidence="8" id="KW-0032">Aminotransferase</keyword>
<dbReference type="EMBL" id="QQWO01000011">
    <property type="protein sequence ID" value="RSV01809.1"/>
    <property type="molecule type" value="Genomic_DNA"/>
</dbReference>
<evidence type="ECO:0000256" key="5">
    <source>
        <dbReference type="ARBA" id="ARBA00023163"/>
    </source>
</evidence>
<name>A0A1L6J9X6_9SPHN</name>
<evidence type="ECO:0000313" key="7">
    <source>
        <dbReference type="EMBL" id="APR52728.1"/>
    </source>
</evidence>
<dbReference type="GO" id="GO:0003700">
    <property type="term" value="F:DNA-binding transcription factor activity"/>
    <property type="evidence" value="ECO:0007669"/>
    <property type="project" value="InterPro"/>
</dbReference>
<dbReference type="InterPro" id="IPR015422">
    <property type="entry name" value="PyrdxlP-dep_Trfase_small"/>
</dbReference>
<dbReference type="Pfam" id="PF00155">
    <property type="entry name" value="Aminotran_1_2"/>
    <property type="match status" value="1"/>
</dbReference>
<dbReference type="CDD" id="cd07377">
    <property type="entry name" value="WHTH_GntR"/>
    <property type="match status" value="1"/>
</dbReference>
<dbReference type="PANTHER" id="PTHR46577:SF1">
    <property type="entry name" value="HTH-TYPE TRANSCRIPTIONAL REGULATORY PROTEIN GABR"/>
    <property type="match status" value="1"/>
</dbReference>
<dbReference type="GeneID" id="44132911"/>
<feature type="domain" description="HTH gntR-type" evidence="6">
    <location>
        <begin position="14"/>
        <end position="82"/>
    </location>
</feature>
<dbReference type="GO" id="GO:0003677">
    <property type="term" value="F:DNA binding"/>
    <property type="evidence" value="ECO:0007669"/>
    <property type="project" value="UniProtKB-KW"/>
</dbReference>
<dbReference type="AlphaFoldDB" id="A0A1L6J9X6"/>
<evidence type="ECO:0000256" key="2">
    <source>
        <dbReference type="ARBA" id="ARBA00022898"/>
    </source>
</evidence>
<dbReference type="KEGG" id="skr:BRX40_10100"/>
<organism evidence="7 9">
    <name type="scientific">Sphingomonas koreensis</name>
    <dbReference type="NCBI Taxonomy" id="93064"/>
    <lineage>
        <taxon>Bacteria</taxon>
        <taxon>Pseudomonadati</taxon>
        <taxon>Pseudomonadota</taxon>
        <taxon>Alphaproteobacteria</taxon>
        <taxon>Sphingomonadales</taxon>
        <taxon>Sphingomonadaceae</taxon>
        <taxon>Sphingomonas</taxon>
    </lineage>
</organism>
<evidence type="ECO:0000259" key="6">
    <source>
        <dbReference type="PROSITE" id="PS50949"/>
    </source>
</evidence>
<protein>
    <submittedName>
        <fullName evidence="8">PLP-dependent aminotransferase family protein</fullName>
    </submittedName>
</protein>
<keyword evidence="2" id="KW-0663">Pyridoxal phosphate</keyword>
<accession>A0A1L6J9X6</accession>
<dbReference type="Gene3D" id="3.90.1150.10">
    <property type="entry name" value="Aspartate Aminotransferase, domain 1"/>
    <property type="match status" value="1"/>
</dbReference>
<dbReference type="SUPFAM" id="SSF53383">
    <property type="entry name" value="PLP-dependent transferases"/>
    <property type="match status" value="1"/>
</dbReference>
<reference evidence="8 10" key="3">
    <citation type="submission" date="2018-07" db="EMBL/GenBank/DDBJ databases">
        <title>Genomic and Epidemiologic Investigation of an Indolent Hospital Outbreak.</title>
        <authorList>
            <person name="Johnson R.C."/>
            <person name="Deming C."/>
            <person name="Conlan S."/>
            <person name="Zellmer C.J."/>
            <person name="Michelin A.V."/>
            <person name="Lee-Lin S."/>
            <person name="Thomas P.J."/>
            <person name="Park M."/>
            <person name="Weingarten R.A."/>
            <person name="Less J."/>
            <person name="Dekker J.P."/>
            <person name="Frank K.M."/>
            <person name="Musser K.A."/>
            <person name="Mcquiston J.R."/>
            <person name="Henderson D.K."/>
            <person name="Lau A.F."/>
            <person name="Palmore T.N."/>
            <person name="Segre J.A."/>
        </authorList>
    </citation>
    <scope>NUCLEOTIDE SEQUENCE [LARGE SCALE GENOMIC DNA]</scope>
    <source>
        <strain evidence="8 10">SK-NIH.Env10_0317</strain>
    </source>
</reference>
<sequence>MTDDWLPDLDPASGAKYTVIADALAAAIDRGTLPGGARLPPQRDLAARLGVDLTTVTRAYDAARRRGLIEARGRAGSFVRAPQRVEIADLARVDTGMNLPPELPGGLLARTIAETVGSLLLDASPLRLQYQAMGGSAEDRAAGVRFLDAMGLPAEADQLILAAGGQNALHAILSNTLLPGYAVLCCRFVYSGFRALAQRIGIRLVGLDRLDAASIAAACAADPLIRAIYLVPTNDNPTAETLDEDARRAIAATAIRYHLQVIEDDAYGPLAVAPLAPVAVHAPDHSWHIASASKIISPALRVAFVRAPNVAAAVQLAMQIHQTAVMPPPLNAAMLSRWIDDGTATRLIAAMRDEASRRQALAASLLDGLDFTAHPQGYHLWLRLPGAIAPNDLADAMRPTGLSVMPADRFSVDGAPANAIRVSLGGLADDDQLIRALRILRGHAGAAI</sequence>